<reference evidence="3 4" key="1">
    <citation type="submission" date="2022-09" db="EMBL/GenBank/DDBJ databases">
        <authorList>
            <person name="Palmer J.M."/>
        </authorList>
    </citation>
    <scope>NUCLEOTIDE SEQUENCE [LARGE SCALE GENOMIC DNA]</scope>
    <source>
        <strain evidence="3 4">DSM 7382</strain>
    </source>
</reference>
<feature type="region of interest" description="Disordered" evidence="1">
    <location>
        <begin position="1"/>
        <end position="28"/>
    </location>
</feature>
<evidence type="ECO:0000313" key="4">
    <source>
        <dbReference type="Proteomes" id="UP001385951"/>
    </source>
</evidence>
<sequence>MTQKLLSPYKKGKDSFDQSSGLTPVETPFSHLPISQCAICHLNNQKSDPTKFNAKDNGDENSERCLRCGIKLQWFEEYGTNDNDIDNDAIIVDYEDVVEEEDDSDENDLNEKEELSGDNEREDSDYSDGQEYDEDEDLEEEDEEDDMDEGLDILFFVFVSGVFFVFITLFFVKVIEFIFFGFLVFSVNFHII</sequence>
<evidence type="ECO:0000313" key="3">
    <source>
        <dbReference type="EMBL" id="KAK7684662.1"/>
    </source>
</evidence>
<name>A0AAW0FZB2_9APHY</name>
<comment type="caution">
    <text evidence="3">The sequence shown here is derived from an EMBL/GenBank/DDBJ whole genome shotgun (WGS) entry which is preliminary data.</text>
</comment>
<keyword evidence="4" id="KW-1185">Reference proteome</keyword>
<keyword evidence="2" id="KW-1133">Transmembrane helix</keyword>
<feature type="compositionally biased region" description="Basic and acidic residues" evidence="1">
    <location>
        <begin position="109"/>
        <end position="119"/>
    </location>
</feature>
<feature type="compositionally biased region" description="Acidic residues" evidence="1">
    <location>
        <begin position="120"/>
        <end position="144"/>
    </location>
</feature>
<feature type="compositionally biased region" description="Acidic residues" evidence="1">
    <location>
        <begin position="96"/>
        <end position="108"/>
    </location>
</feature>
<feature type="transmembrane region" description="Helical" evidence="2">
    <location>
        <begin position="153"/>
        <end position="185"/>
    </location>
</feature>
<organism evidence="3 4">
    <name type="scientific">Cerrena zonata</name>
    <dbReference type="NCBI Taxonomy" id="2478898"/>
    <lineage>
        <taxon>Eukaryota</taxon>
        <taxon>Fungi</taxon>
        <taxon>Dikarya</taxon>
        <taxon>Basidiomycota</taxon>
        <taxon>Agaricomycotina</taxon>
        <taxon>Agaricomycetes</taxon>
        <taxon>Polyporales</taxon>
        <taxon>Cerrenaceae</taxon>
        <taxon>Cerrena</taxon>
    </lineage>
</organism>
<keyword evidence="2" id="KW-0472">Membrane</keyword>
<protein>
    <submittedName>
        <fullName evidence="3">Uncharacterized protein</fullName>
    </submittedName>
</protein>
<proteinExistence type="predicted"/>
<keyword evidence="2" id="KW-0812">Transmembrane</keyword>
<accession>A0AAW0FZB2</accession>
<evidence type="ECO:0000256" key="1">
    <source>
        <dbReference type="SAM" id="MobiDB-lite"/>
    </source>
</evidence>
<dbReference type="AlphaFoldDB" id="A0AAW0FZB2"/>
<dbReference type="EMBL" id="JASBNA010000024">
    <property type="protein sequence ID" value="KAK7684662.1"/>
    <property type="molecule type" value="Genomic_DNA"/>
</dbReference>
<dbReference type="Proteomes" id="UP001385951">
    <property type="component" value="Unassembled WGS sequence"/>
</dbReference>
<feature type="region of interest" description="Disordered" evidence="1">
    <location>
        <begin position="96"/>
        <end position="144"/>
    </location>
</feature>
<evidence type="ECO:0000256" key="2">
    <source>
        <dbReference type="SAM" id="Phobius"/>
    </source>
</evidence>
<gene>
    <name evidence="3" type="ORF">QCA50_012245</name>
</gene>